<dbReference type="GO" id="GO:0003743">
    <property type="term" value="F:translation initiation factor activity"/>
    <property type="evidence" value="ECO:0007669"/>
    <property type="project" value="InterPro"/>
</dbReference>
<dbReference type="AlphaFoldDB" id="A0A6N2N5W7"/>
<proteinExistence type="predicted"/>
<dbReference type="GO" id="GO:0003729">
    <property type="term" value="F:mRNA binding"/>
    <property type="evidence" value="ECO:0007669"/>
    <property type="project" value="TreeGrafter"/>
</dbReference>
<feature type="compositionally biased region" description="Basic and acidic residues" evidence="1">
    <location>
        <begin position="59"/>
        <end position="69"/>
    </location>
</feature>
<dbReference type="Pfam" id="PF06273">
    <property type="entry name" value="eIF-4B"/>
    <property type="match status" value="2"/>
</dbReference>
<name>A0A6N2N5W7_SALVM</name>
<reference evidence="2" key="1">
    <citation type="submission" date="2019-03" db="EMBL/GenBank/DDBJ databases">
        <authorList>
            <person name="Mank J."/>
            <person name="Almeida P."/>
        </authorList>
    </citation>
    <scope>NUCLEOTIDE SEQUENCE</scope>
    <source>
        <strain evidence="2">78183</strain>
    </source>
</reference>
<feature type="region of interest" description="Disordered" evidence="1">
    <location>
        <begin position="1"/>
        <end position="160"/>
    </location>
</feature>
<dbReference type="PANTHER" id="PTHR32091:SF20">
    <property type="entry name" value="EUKARYOTIC TRANSLATION INITIATION FACTOR 4B1"/>
    <property type="match status" value="1"/>
</dbReference>
<dbReference type="InterPro" id="IPR010433">
    <property type="entry name" value="EIF-4B_pln"/>
</dbReference>
<evidence type="ECO:0000313" key="2">
    <source>
        <dbReference type="EMBL" id="VFU61191.1"/>
    </source>
</evidence>
<feature type="region of interest" description="Disordered" evidence="1">
    <location>
        <begin position="204"/>
        <end position="263"/>
    </location>
</feature>
<dbReference type="PANTHER" id="PTHR32091">
    <property type="entry name" value="EUKARYOTIC TRANSLATION INITIATION FACTOR 4B"/>
    <property type="match status" value="1"/>
</dbReference>
<evidence type="ECO:0000256" key="1">
    <source>
        <dbReference type="SAM" id="MobiDB-lite"/>
    </source>
</evidence>
<feature type="region of interest" description="Disordered" evidence="1">
    <location>
        <begin position="542"/>
        <end position="607"/>
    </location>
</feature>
<protein>
    <submittedName>
        <fullName evidence="2">Uncharacterized protein</fullName>
    </submittedName>
</protein>
<gene>
    <name evidence="2" type="ORF">SVIM_LOCUS457392</name>
</gene>
<accession>A0A6N2N5W7</accession>
<dbReference type="EMBL" id="CAADRP010002107">
    <property type="protein sequence ID" value="VFU61191.1"/>
    <property type="molecule type" value="Genomic_DNA"/>
</dbReference>
<feature type="compositionally biased region" description="Gly residues" evidence="1">
    <location>
        <begin position="94"/>
        <end position="104"/>
    </location>
</feature>
<feature type="compositionally biased region" description="Low complexity" evidence="1">
    <location>
        <begin position="212"/>
        <end position="228"/>
    </location>
</feature>
<sequence>MQHGRLGGGFSNYGRTGPPSGHMRDRDDTDGSWGGGGGRRQFGGGFNDERRGPPPSRVSDYDQPSRADEADNWATAKKPLPSFDSGRQSRYDSLGGGGGDGGGSRADEVDNWAVGKKPLPVRSSAFGSGFRDSGPDPDRRDRGGYREPERERPRLVLDPPRAEVVVNEPVRTNKPNPFGAAIPREDVLAGKGLDWKKLEMEWEAKKTSSLQSSRPTSAHSSRPSSAHSNRSEGPGLLQQGSENLAVKPRPRVNPFGEAKPRELLLQERGQDWMKIDRELEHRGVDSDHGPFEVVLASEEALPAVYGHIQQSAAAYSCYLHSEAVYKHSKEIEHSQSELQEGQAKMNENLKDGMPMLHDSWRYIVFKDANFNSADGIENMAGKSLDKQKQLLDGQSNALKGLQLLTQFQSEALEESRSMLQHFAEYGHKQQEELLQKQEQLQKVHDHLVENSILAAQEAFESKQVWRSYLQNAMPETEEEKLLKEQIEHLKTEHEKELTTKVNQESQQVSVDKLPSLMEIINEKERELEILVHDLDDKVRFGPKVIERPGSGAGRSSGFSERPPSRPGSFDESRSTEFMDRPRSRGKPDIWTRPADERRSFQGGRERGFLGSRDFDSGGGIASFSLVLILFVPMDDSLPR</sequence>
<feature type="compositionally biased region" description="Gly residues" evidence="1">
    <location>
        <begin position="1"/>
        <end position="11"/>
    </location>
</feature>
<organism evidence="2">
    <name type="scientific">Salix viminalis</name>
    <name type="common">Common osier</name>
    <name type="synonym">Basket willow</name>
    <dbReference type="NCBI Taxonomy" id="40686"/>
    <lineage>
        <taxon>Eukaryota</taxon>
        <taxon>Viridiplantae</taxon>
        <taxon>Streptophyta</taxon>
        <taxon>Embryophyta</taxon>
        <taxon>Tracheophyta</taxon>
        <taxon>Spermatophyta</taxon>
        <taxon>Magnoliopsida</taxon>
        <taxon>eudicotyledons</taxon>
        <taxon>Gunneridae</taxon>
        <taxon>Pentapetalae</taxon>
        <taxon>rosids</taxon>
        <taxon>fabids</taxon>
        <taxon>Malpighiales</taxon>
        <taxon>Salicaceae</taxon>
        <taxon>Saliceae</taxon>
        <taxon>Salix</taxon>
    </lineage>
</organism>
<feature type="compositionally biased region" description="Gly residues" evidence="1">
    <location>
        <begin position="32"/>
        <end position="46"/>
    </location>
</feature>
<feature type="compositionally biased region" description="Basic and acidic residues" evidence="1">
    <location>
        <begin position="133"/>
        <end position="155"/>
    </location>
</feature>
<feature type="compositionally biased region" description="Basic and acidic residues" evidence="1">
    <location>
        <begin position="568"/>
        <end position="607"/>
    </location>
</feature>